<reference evidence="1 2" key="1">
    <citation type="journal article" date="2016" name="Nat. Commun.">
        <title>Thousands of microbial genomes shed light on interconnected biogeochemical processes in an aquifer system.</title>
        <authorList>
            <person name="Anantharaman K."/>
            <person name="Brown C.T."/>
            <person name="Hug L.A."/>
            <person name="Sharon I."/>
            <person name="Castelle C.J."/>
            <person name="Probst A.J."/>
            <person name="Thomas B.C."/>
            <person name="Singh A."/>
            <person name="Wilkins M.J."/>
            <person name="Karaoz U."/>
            <person name="Brodie E.L."/>
            <person name="Williams K.H."/>
            <person name="Hubbard S.S."/>
            <person name="Banfield J.F."/>
        </authorList>
    </citation>
    <scope>NUCLEOTIDE SEQUENCE [LARGE SCALE GENOMIC DNA]</scope>
</reference>
<proteinExistence type="predicted"/>
<evidence type="ECO:0000313" key="2">
    <source>
        <dbReference type="Proteomes" id="UP000176974"/>
    </source>
</evidence>
<sequence length="62" mass="7636">MMVEINGDGILEIRLRNTEKEMEAIEKKIDNKRISEGKKEKLLFRWYYLKEYVRPRQTKTQF</sequence>
<dbReference type="Proteomes" id="UP000176974">
    <property type="component" value="Unassembled WGS sequence"/>
</dbReference>
<gene>
    <name evidence="1" type="ORF">A2815_00610</name>
</gene>
<organism evidence="1 2">
    <name type="scientific">Candidatus Portnoybacteria bacterium RIFCSPHIGHO2_01_FULL_40_12b</name>
    <dbReference type="NCBI Taxonomy" id="1801994"/>
    <lineage>
        <taxon>Bacteria</taxon>
        <taxon>Candidatus Portnoyibacteriota</taxon>
    </lineage>
</organism>
<dbReference type="AlphaFoldDB" id="A0A1G2FBN2"/>
<comment type="caution">
    <text evidence="1">The sequence shown here is derived from an EMBL/GenBank/DDBJ whole genome shotgun (WGS) entry which is preliminary data.</text>
</comment>
<dbReference type="EMBL" id="MHMY01000010">
    <property type="protein sequence ID" value="OGZ35494.1"/>
    <property type="molecule type" value="Genomic_DNA"/>
</dbReference>
<accession>A0A1G2FBN2</accession>
<name>A0A1G2FBN2_9BACT</name>
<evidence type="ECO:0000313" key="1">
    <source>
        <dbReference type="EMBL" id="OGZ35494.1"/>
    </source>
</evidence>
<protein>
    <submittedName>
        <fullName evidence="1">Uncharacterized protein</fullName>
    </submittedName>
</protein>